<name>A0ACB6S998_9PLEO</name>
<protein>
    <submittedName>
        <fullName evidence="1">Uncharacterized protein</fullName>
    </submittedName>
</protein>
<sequence>MPQYLVRPTIYRKDYESLFGPVKIIDFGQSFMSHDTPDEFHNPVPLRPPEVIFKDKADNRMDLWSMGCMVPYRVTTPFDPYFESQISSLGNQMLEHTGDRMPDRWQKEWQVMDTARRVELEKWYVEIATPPFEEPLHTLQTWLENIHLDEERKQDLSRNDIQQVGELVRGILRLEPTARASARDIVQDPWFHED</sequence>
<keyword evidence="2" id="KW-1185">Reference proteome</keyword>
<organism evidence="1 2">
    <name type="scientific">Macroventuria anomochaeta</name>
    <dbReference type="NCBI Taxonomy" id="301207"/>
    <lineage>
        <taxon>Eukaryota</taxon>
        <taxon>Fungi</taxon>
        <taxon>Dikarya</taxon>
        <taxon>Ascomycota</taxon>
        <taxon>Pezizomycotina</taxon>
        <taxon>Dothideomycetes</taxon>
        <taxon>Pleosporomycetidae</taxon>
        <taxon>Pleosporales</taxon>
        <taxon>Pleosporineae</taxon>
        <taxon>Didymellaceae</taxon>
        <taxon>Macroventuria</taxon>
    </lineage>
</organism>
<evidence type="ECO:0000313" key="1">
    <source>
        <dbReference type="EMBL" id="KAF2630634.1"/>
    </source>
</evidence>
<accession>A0ACB6S998</accession>
<dbReference type="Proteomes" id="UP000799754">
    <property type="component" value="Unassembled WGS sequence"/>
</dbReference>
<reference evidence="1" key="1">
    <citation type="journal article" date="2020" name="Stud. Mycol.">
        <title>101 Dothideomycetes genomes: a test case for predicting lifestyles and emergence of pathogens.</title>
        <authorList>
            <person name="Haridas S."/>
            <person name="Albert R."/>
            <person name="Binder M."/>
            <person name="Bloem J."/>
            <person name="Labutti K."/>
            <person name="Salamov A."/>
            <person name="Andreopoulos B."/>
            <person name="Baker S."/>
            <person name="Barry K."/>
            <person name="Bills G."/>
            <person name="Bluhm B."/>
            <person name="Cannon C."/>
            <person name="Castanera R."/>
            <person name="Culley D."/>
            <person name="Daum C."/>
            <person name="Ezra D."/>
            <person name="Gonzalez J."/>
            <person name="Henrissat B."/>
            <person name="Kuo A."/>
            <person name="Liang C."/>
            <person name="Lipzen A."/>
            <person name="Lutzoni F."/>
            <person name="Magnuson J."/>
            <person name="Mondo S."/>
            <person name="Nolan M."/>
            <person name="Ohm R."/>
            <person name="Pangilinan J."/>
            <person name="Park H.-J."/>
            <person name="Ramirez L."/>
            <person name="Alfaro M."/>
            <person name="Sun H."/>
            <person name="Tritt A."/>
            <person name="Yoshinaga Y."/>
            <person name="Zwiers L.-H."/>
            <person name="Turgeon B."/>
            <person name="Goodwin S."/>
            <person name="Spatafora J."/>
            <person name="Crous P."/>
            <person name="Grigoriev I."/>
        </authorList>
    </citation>
    <scope>NUCLEOTIDE SEQUENCE</scope>
    <source>
        <strain evidence="1">CBS 525.71</strain>
    </source>
</reference>
<evidence type="ECO:0000313" key="2">
    <source>
        <dbReference type="Proteomes" id="UP000799754"/>
    </source>
</evidence>
<gene>
    <name evidence="1" type="ORF">BU25DRAFT_334303</name>
</gene>
<dbReference type="EMBL" id="MU006706">
    <property type="protein sequence ID" value="KAF2630634.1"/>
    <property type="molecule type" value="Genomic_DNA"/>
</dbReference>
<proteinExistence type="predicted"/>
<comment type="caution">
    <text evidence="1">The sequence shown here is derived from an EMBL/GenBank/DDBJ whole genome shotgun (WGS) entry which is preliminary data.</text>
</comment>